<name>A0AA48WH15_9BURK</name>
<dbReference type="RefSeq" id="WP_206091664.1">
    <property type="nucleotide sequence ID" value="NZ_CP065053.1"/>
</dbReference>
<dbReference type="Gene3D" id="1.10.390.10">
    <property type="entry name" value="Neutral Protease Domain 2"/>
    <property type="match status" value="1"/>
</dbReference>
<dbReference type="Pfam" id="PF13180">
    <property type="entry name" value="PDZ_2"/>
    <property type="match status" value="1"/>
</dbReference>
<evidence type="ECO:0000313" key="2">
    <source>
        <dbReference type="EMBL" id="QPI52178.1"/>
    </source>
</evidence>
<dbReference type="InterPro" id="IPR027268">
    <property type="entry name" value="Peptidase_M4/M1_CTD_sf"/>
</dbReference>
<dbReference type="EMBL" id="CP065053">
    <property type="protein sequence ID" value="QPI52178.1"/>
    <property type="molecule type" value="Genomic_DNA"/>
</dbReference>
<dbReference type="Gene3D" id="2.30.42.10">
    <property type="match status" value="1"/>
</dbReference>
<dbReference type="PROSITE" id="PS50106">
    <property type="entry name" value="PDZ"/>
    <property type="match status" value="1"/>
</dbReference>
<reference evidence="2 3" key="1">
    <citation type="submission" date="2020-11" db="EMBL/GenBank/DDBJ databases">
        <authorList>
            <person name="Sun Q."/>
        </authorList>
    </citation>
    <scope>NUCLEOTIDE SEQUENCE [LARGE SCALE GENOMIC DNA]</scope>
    <source>
        <strain evidence="2 3">P8398</strain>
    </source>
</reference>
<dbReference type="Gene3D" id="2.60.40.3650">
    <property type="match status" value="1"/>
</dbReference>
<dbReference type="InterPro" id="IPR001478">
    <property type="entry name" value="PDZ"/>
</dbReference>
<dbReference type="Proteomes" id="UP000662888">
    <property type="component" value="Chromosome"/>
</dbReference>
<dbReference type="SMART" id="SM00228">
    <property type="entry name" value="PDZ"/>
    <property type="match status" value="1"/>
</dbReference>
<evidence type="ECO:0000259" key="1">
    <source>
        <dbReference type="PROSITE" id="PS50106"/>
    </source>
</evidence>
<proteinExistence type="predicted"/>
<dbReference type="InterPro" id="IPR040756">
    <property type="entry name" value="Peptidase_M61_N"/>
</dbReference>
<accession>A0AA48WH15</accession>
<dbReference type="InterPro" id="IPR024191">
    <property type="entry name" value="Peptidase_M61"/>
</dbReference>
<dbReference type="InterPro" id="IPR007963">
    <property type="entry name" value="Peptidase_M61_catalytic"/>
</dbReference>
<sequence length="607" mass="66169">MKKTTSKKAAAIKYAIVPKDLGAHLFDVTVTVAAPSPDGQVFALPAWIPGSYMIREFSRNIVQIRAESNGKPVALTKLDKHSWQAAPVAGPLSVQYEVYAWDLSVRAAHLDQTHGFFNGTSVYLRVLGQEQTAHEVDIQRPPDAAAKTWRVATSLPELGAKRYGFGTYVAGDYDELIDHPVEMGDFALATFKAHGIAHDIVVSGRVPNLDMGRLQADLKAICETQIAFFEPRTRRAPMDRYVFLTLAVGDGYGGLEHRASTALICARADLPSTASPRAADIGEGYLKFLGLCSHEYFHTWNVKRIKPAAFAPYDLQNETYTPLLWLFEGFTSYYDDLMLVRSGIIGEAAYLKLLGKAVSGVLRGSGRTKQSVADSSFDAWGKYYRQDENAPNAIVSYYGKGSLIALAFDLTIRAKTDGKKSLDDMMLALWQRYGCDFYASAGRGVTEADVEALFDDISGLKLKPLFDKYVRGTADLPLAKLYAPFGVKVEDTRKNAKPAFDVGTGRDGGDCKLTQVHEGGAAHKAGLSAGDVLVAVEGLRVSGNPANLDALLARYKVGDTVAVHAFRRDELMTFSVQLQGDRVPDVKLSLVDERKKGAGPARPSAVR</sequence>
<keyword evidence="3" id="KW-1185">Reference proteome</keyword>
<dbReference type="SUPFAM" id="SSF50156">
    <property type="entry name" value="PDZ domain-like"/>
    <property type="match status" value="1"/>
</dbReference>
<dbReference type="SUPFAM" id="SSF55486">
    <property type="entry name" value="Metalloproteases ('zincins'), catalytic domain"/>
    <property type="match status" value="1"/>
</dbReference>
<feature type="domain" description="PDZ" evidence="1">
    <location>
        <begin position="486"/>
        <end position="569"/>
    </location>
</feature>
<dbReference type="InterPro" id="IPR036034">
    <property type="entry name" value="PDZ_sf"/>
</dbReference>
<evidence type="ECO:0000313" key="3">
    <source>
        <dbReference type="Proteomes" id="UP000662888"/>
    </source>
</evidence>
<protein>
    <submittedName>
        <fullName evidence="2">M61 family metallopeptidase</fullName>
    </submittedName>
</protein>
<dbReference type="Pfam" id="PF17899">
    <property type="entry name" value="Peptidase_M61_N"/>
    <property type="match status" value="1"/>
</dbReference>
<dbReference type="Pfam" id="PF05299">
    <property type="entry name" value="Peptidase_M61"/>
    <property type="match status" value="1"/>
</dbReference>
<organism evidence="2 3">
    <name type="scientific">Massilia antarctica</name>
    <dbReference type="NCBI Taxonomy" id="2765360"/>
    <lineage>
        <taxon>Bacteria</taxon>
        <taxon>Pseudomonadati</taxon>
        <taxon>Pseudomonadota</taxon>
        <taxon>Betaproteobacteria</taxon>
        <taxon>Burkholderiales</taxon>
        <taxon>Oxalobacteraceae</taxon>
        <taxon>Telluria group</taxon>
        <taxon>Massilia</taxon>
    </lineage>
</organism>
<dbReference type="PIRSF" id="PIRSF016493">
    <property type="entry name" value="Glycyl_aminpptds"/>
    <property type="match status" value="1"/>
</dbReference>
<gene>
    <name evidence="2" type="ORF">IV454_12160</name>
</gene>